<sequence>MLDKGRSINCQIGEETLTDLNILELKIRHSAEICSITFNKIDEGTNGADWEWWFTNSSENKWIGFRVQAKVINIKKQCFEHLYYKNSNNSLHQCDILINDSLAKPDPRIPLYCLYSNWSNSTELPLDYQNYYSLREIYGCSILPAFAVRFLRCKNKKPKHLKHLLQYMRPWHYLVSSGKDKSGELPQRVYDYWANFIHPIENLILEELDENIRGELNECLNKYLEYNKICLVDKPPQEVIKLMNNELVDRPDQNLRTITVFKERDRGCEQLEEFISNL</sequence>
<proteinExistence type="predicted"/>
<dbReference type="EMBL" id="JADEXS010000629">
    <property type="protein sequence ID" value="MBE9026553.1"/>
    <property type="molecule type" value="Genomic_DNA"/>
</dbReference>
<evidence type="ECO:0000313" key="1">
    <source>
        <dbReference type="EMBL" id="MBE9026553.1"/>
    </source>
</evidence>
<protein>
    <submittedName>
        <fullName evidence="1">Uncharacterized protein</fullName>
    </submittedName>
</protein>
<dbReference type="InterPro" id="IPR046723">
    <property type="entry name" value="DUF6615"/>
</dbReference>
<accession>A0A8J7D4L6</accession>
<dbReference type="Proteomes" id="UP000622533">
    <property type="component" value="Unassembled WGS sequence"/>
</dbReference>
<evidence type="ECO:0000313" key="2">
    <source>
        <dbReference type="Proteomes" id="UP000622533"/>
    </source>
</evidence>
<organism evidence="1 2">
    <name type="scientific">Desmonostoc muscorum LEGE 12446</name>
    <dbReference type="NCBI Taxonomy" id="1828758"/>
    <lineage>
        <taxon>Bacteria</taxon>
        <taxon>Bacillati</taxon>
        <taxon>Cyanobacteriota</taxon>
        <taxon>Cyanophyceae</taxon>
        <taxon>Nostocales</taxon>
        <taxon>Nostocaceae</taxon>
        <taxon>Desmonostoc</taxon>
    </lineage>
</organism>
<reference evidence="1" key="1">
    <citation type="submission" date="2020-10" db="EMBL/GenBank/DDBJ databases">
        <authorList>
            <person name="Castelo-Branco R."/>
            <person name="Eusebio N."/>
            <person name="Adriana R."/>
            <person name="Vieira A."/>
            <person name="Brugerolle De Fraissinette N."/>
            <person name="Rezende De Castro R."/>
            <person name="Schneider M.P."/>
            <person name="Vasconcelos V."/>
            <person name="Leao P.N."/>
        </authorList>
    </citation>
    <scope>NUCLEOTIDE SEQUENCE</scope>
    <source>
        <strain evidence="1">LEGE 12446</strain>
    </source>
</reference>
<gene>
    <name evidence="1" type="ORF">IQ276_30280</name>
</gene>
<keyword evidence="2" id="KW-1185">Reference proteome</keyword>
<comment type="caution">
    <text evidence="1">The sequence shown here is derived from an EMBL/GenBank/DDBJ whole genome shotgun (WGS) entry which is preliminary data.</text>
</comment>
<name>A0A8J7D4L6_DESMC</name>
<dbReference type="Pfam" id="PF20320">
    <property type="entry name" value="DUF6615"/>
    <property type="match status" value="1"/>
</dbReference>
<dbReference type="AlphaFoldDB" id="A0A8J7D4L6"/>